<evidence type="ECO:0000313" key="1">
    <source>
        <dbReference type="EMBL" id="QEG17303.1"/>
    </source>
</evidence>
<reference evidence="1 2" key="1">
    <citation type="submission" date="2019-08" db="EMBL/GenBank/DDBJ databases">
        <title>Deep-cultivation of Planctomycetes and their phenomic and genomic characterization uncovers novel biology.</title>
        <authorList>
            <person name="Wiegand S."/>
            <person name="Jogler M."/>
            <person name="Boedeker C."/>
            <person name="Pinto D."/>
            <person name="Vollmers J."/>
            <person name="Rivas-Marin E."/>
            <person name="Kohn T."/>
            <person name="Peeters S.H."/>
            <person name="Heuer A."/>
            <person name="Rast P."/>
            <person name="Oberbeckmann S."/>
            <person name="Bunk B."/>
            <person name="Jeske O."/>
            <person name="Meyerdierks A."/>
            <person name="Storesund J.E."/>
            <person name="Kallscheuer N."/>
            <person name="Luecker S."/>
            <person name="Lage O.M."/>
            <person name="Pohl T."/>
            <person name="Merkel B.J."/>
            <person name="Hornburger P."/>
            <person name="Mueller R.-W."/>
            <person name="Bruemmer F."/>
            <person name="Labrenz M."/>
            <person name="Spormann A.M."/>
            <person name="Op den Camp H."/>
            <person name="Overmann J."/>
            <person name="Amann R."/>
            <person name="Jetten M.S.M."/>
            <person name="Mascher T."/>
            <person name="Medema M.H."/>
            <person name="Devos D.P."/>
            <person name="Kaster A.-K."/>
            <person name="Ovreas L."/>
            <person name="Rohde M."/>
            <person name="Galperin M.Y."/>
            <person name="Jogler C."/>
        </authorList>
    </citation>
    <scope>NUCLEOTIDE SEQUENCE [LARGE SCALE GENOMIC DNA]</scope>
    <source>
        <strain evidence="1 2">DSM 8797</strain>
    </source>
</reference>
<protein>
    <recommendedName>
        <fullName evidence="3">Apea-like HEPN domain-containing protein</fullName>
    </recommendedName>
</protein>
<sequence>MRLCLPVFSLAELYSGRNCSGRVRLPLSESLRRISGTQSPDKNQGGMHVTLNVETKVSPTMTKLTVRDLRRRWKPHKTRLQDHQPDHPTNIRFHRCCSWLDQSQSLMEATQLDQALINQWIAFNALYGQWDPDRNDPRGDRECWKRFCEVVLNLDQSEVISATLQEHKQLVMTLLEDEYLSNFYWKEPSLKRARQSKKSMFDARTWYLEQRWVMILERCLERVYLLRCQLVHGAATYGGKLNRTSLKRCVMLLDCLLPAMLHVFADHGADRDWGLLCYPPLKPARS</sequence>
<proteinExistence type="predicted"/>
<dbReference type="Proteomes" id="UP000322887">
    <property type="component" value="Chromosome"/>
</dbReference>
<keyword evidence="2" id="KW-1185">Reference proteome</keyword>
<organism evidence="1 2">
    <name type="scientific">Gimesia maris</name>
    <dbReference type="NCBI Taxonomy" id="122"/>
    <lineage>
        <taxon>Bacteria</taxon>
        <taxon>Pseudomonadati</taxon>
        <taxon>Planctomycetota</taxon>
        <taxon>Planctomycetia</taxon>
        <taxon>Planctomycetales</taxon>
        <taxon>Planctomycetaceae</taxon>
        <taxon>Gimesia</taxon>
    </lineage>
</organism>
<evidence type="ECO:0000313" key="2">
    <source>
        <dbReference type="Proteomes" id="UP000322887"/>
    </source>
</evidence>
<accession>A0ABX5YNX1</accession>
<name>A0ABX5YNX1_9PLAN</name>
<evidence type="ECO:0008006" key="3">
    <source>
        <dbReference type="Google" id="ProtNLM"/>
    </source>
</evidence>
<dbReference type="EMBL" id="CP042910">
    <property type="protein sequence ID" value="QEG17303.1"/>
    <property type="molecule type" value="Genomic_DNA"/>
</dbReference>
<gene>
    <name evidence="1" type="ORF">GmarT_31830</name>
</gene>